<accession>A0A0C3S7J1</accession>
<proteinExistence type="predicted"/>
<reference evidence="1 2" key="1">
    <citation type="journal article" date="2014" name="PLoS Genet.">
        <title>Analysis of the Phlebiopsis gigantea genome, transcriptome and secretome provides insight into its pioneer colonization strategies of wood.</title>
        <authorList>
            <person name="Hori C."/>
            <person name="Ishida T."/>
            <person name="Igarashi K."/>
            <person name="Samejima M."/>
            <person name="Suzuki H."/>
            <person name="Master E."/>
            <person name="Ferreira P."/>
            <person name="Ruiz-Duenas F.J."/>
            <person name="Held B."/>
            <person name="Canessa P."/>
            <person name="Larrondo L.F."/>
            <person name="Schmoll M."/>
            <person name="Druzhinina I.S."/>
            <person name="Kubicek C.P."/>
            <person name="Gaskell J.A."/>
            <person name="Kersten P."/>
            <person name="St John F."/>
            <person name="Glasner J."/>
            <person name="Sabat G."/>
            <person name="Splinter BonDurant S."/>
            <person name="Syed K."/>
            <person name="Yadav J."/>
            <person name="Mgbeahuruike A.C."/>
            <person name="Kovalchuk A."/>
            <person name="Asiegbu F.O."/>
            <person name="Lackner G."/>
            <person name="Hoffmeister D."/>
            <person name="Rencoret J."/>
            <person name="Gutierrez A."/>
            <person name="Sun H."/>
            <person name="Lindquist E."/>
            <person name="Barry K."/>
            <person name="Riley R."/>
            <person name="Grigoriev I.V."/>
            <person name="Henrissat B."/>
            <person name="Kues U."/>
            <person name="Berka R.M."/>
            <person name="Martinez A.T."/>
            <person name="Covert S.F."/>
            <person name="Blanchette R.A."/>
            <person name="Cullen D."/>
        </authorList>
    </citation>
    <scope>NUCLEOTIDE SEQUENCE [LARGE SCALE GENOMIC DNA]</scope>
    <source>
        <strain evidence="1 2">11061_1 CR5-6</strain>
    </source>
</reference>
<dbReference type="OrthoDB" id="3056649at2759"/>
<dbReference type="HOGENOM" id="CLU_2705663_0_0_1"/>
<evidence type="ECO:0000313" key="2">
    <source>
        <dbReference type="Proteomes" id="UP000053257"/>
    </source>
</evidence>
<name>A0A0C3S7J1_PHLG1</name>
<dbReference type="Proteomes" id="UP000053257">
    <property type="component" value="Unassembled WGS sequence"/>
</dbReference>
<gene>
    <name evidence="1" type="ORF">PHLGIDRAFT_120454</name>
</gene>
<organism evidence="1 2">
    <name type="scientific">Phlebiopsis gigantea (strain 11061_1 CR5-6)</name>
    <name type="common">White-rot fungus</name>
    <name type="synonym">Peniophora gigantea</name>
    <dbReference type="NCBI Taxonomy" id="745531"/>
    <lineage>
        <taxon>Eukaryota</taxon>
        <taxon>Fungi</taxon>
        <taxon>Dikarya</taxon>
        <taxon>Basidiomycota</taxon>
        <taxon>Agaricomycotina</taxon>
        <taxon>Agaricomycetes</taxon>
        <taxon>Polyporales</taxon>
        <taxon>Phanerochaetaceae</taxon>
        <taxon>Phlebiopsis</taxon>
    </lineage>
</organism>
<dbReference type="EMBL" id="KN840564">
    <property type="protein sequence ID" value="KIP04740.1"/>
    <property type="molecule type" value="Genomic_DNA"/>
</dbReference>
<protein>
    <submittedName>
        <fullName evidence="1">Uncharacterized protein</fullName>
    </submittedName>
</protein>
<keyword evidence="2" id="KW-1185">Reference proteome</keyword>
<dbReference type="AlphaFoldDB" id="A0A0C3S7J1"/>
<sequence length="73" mass="8178">MQAIAKDIRTCASTCDSFQKKKLIVKVFKSIAWEGKLSPLLLLSSLLQGEFDHHISPALWKFALDAILHAVRV</sequence>
<evidence type="ECO:0000313" key="1">
    <source>
        <dbReference type="EMBL" id="KIP04740.1"/>
    </source>
</evidence>